<evidence type="ECO:0000256" key="2">
    <source>
        <dbReference type="ARBA" id="ARBA00022630"/>
    </source>
</evidence>
<dbReference type="Gene3D" id="2.30.110.10">
    <property type="entry name" value="Electron Transport, Fmn-binding Protein, Chain A"/>
    <property type="match status" value="1"/>
</dbReference>
<dbReference type="OrthoDB" id="10250990at2759"/>
<evidence type="ECO:0000256" key="3">
    <source>
        <dbReference type="ARBA" id="ARBA00022643"/>
    </source>
</evidence>
<evidence type="ECO:0000256" key="4">
    <source>
        <dbReference type="ARBA" id="ARBA00038054"/>
    </source>
</evidence>
<organism evidence="6 7">
    <name type="scientific">Scytalidium lignicola</name>
    <name type="common">Hyphomycete</name>
    <dbReference type="NCBI Taxonomy" id="5539"/>
    <lineage>
        <taxon>Eukaryota</taxon>
        <taxon>Fungi</taxon>
        <taxon>Dikarya</taxon>
        <taxon>Ascomycota</taxon>
        <taxon>Pezizomycotina</taxon>
        <taxon>Leotiomycetes</taxon>
        <taxon>Leotiomycetes incertae sedis</taxon>
        <taxon>Scytalidium</taxon>
    </lineage>
</organism>
<dbReference type="PANTHER" id="PTHR33798">
    <property type="entry name" value="FLAVOPROTEIN OXYGENASE"/>
    <property type="match status" value="1"/>
</dbReference>
<feature type="non-terminal residue" evidence="6">
    <location>
        <position position="257"/>
    </location>
</feature>
<dbReference type="Proteomes" id="UP000258309">
    <property type="component" value="Unassembled WGS sequence"/>
</dbReference>
<proteinExistence type="inferred from homology"/>
<comment type="cofactor">
    <cofactor evidence="1">
        <name>FMN</name>
        <dbReference type="ChEBI" id="CHEBI:58210"/>
    </cofactor>
</comment>
<feature type="domain" description="Flavin reductase like" evidence="5">
    <location>
        <begin position="82"/>
        <end position="215"/>
    </location>
</feature>
<comment type="caution">
    <text evidence="6">The sequence shown here is derived from an EMBL/GenBank/DDBJ whole genome shotgun (WGS) entry which is preliminary data.</text>
</comment>
<name>A0A3E2HL77_SCYLI</name>
<sequence>MSVPSPSTATERAAIEVAVNRNPHRDFRAVQAERPDFVTNTQFSFTKTVCPSWEFGDGATNLGSCMQKTAVEIDPHEEGRSSLNLAPFSYTQLINDDPPLFVIGFASPLAKAKDSLKNLVESGECVINLVSEHFVDAANSTSINAPYGQSEWEISGLTPVPCSTVQAPRVKEAIFAIEGKLLNTQEFDSRAIPGTKSGTMAIIEGVKFWVRGDAINEERNLIDPAVLKPVSRLGGISYGRTTMAYEMLRPVWGSSHQ</sequence>
<dbReference type="Pfam" id="PF01613">
    <property type="entry name" value="Flavin_Reduct"/>
    <property type="match status" value="1"/>
</dbReference>
<evidence type="ECO:0000256" key="1">
    <source>
        <dbReference type="ARBA" id="ARBA00001917"/>
    </source>
</evidence>
<dbReference type="InterPro" id="IPR002563">
    <property type="entry name" value="Flavin_Rdtase-like_dom"/>
</dbReference>
<dbReference type="SUPFAM" id="SSF50475">
    <property type="entry name" value="FMN-binding split barrel"/>
    <property type="match status" value="1"/>
</dbReference>
<keyword evidence="7" id="KW-1185">Reference proteome</keyword>
<feature type="non-terminal residue" evidence="6">
    <location>
        <position position="1"/>
    </location>
</feature>
<keyword evidence="2" id="KW-0285">Flavoprotein</keyword>
<reference evidence="6 7" key="1">
    <citation type="submission" date="2018-05" db="EMBL/GenBank/DDBJ databases">
        <title>Draft genome sequence of Scytalidium lignicola DSM 105466, a ubiquitous saprotrophic fungus.</title>
        <authorList>
            <person name="Buettner E."/>
            <person name="Gebauer A.M."/>
            <person name="Hofrichter M."/>
            <person name="Liers C."/>
            <person name="Kellner H."/>
        </authorList>
    </citation>
    <scope>NUCLEOTIDE SEQUENCE [LARGE SCALE GENOMIC DNA]</scope>
    <source>
        <strain evidence="6 7">DSM 105466</strain>
    </source>
</reference>
<evidence type="ECO:0000313" key="6">
    <source>
        <dbReference type="EMBL" id="RFU34149.1"/>
    </source>
</evidence>
<evidence type="ECO:0000259" key="5">
    <source>
        <dbReference type="Pfam" id="PF01613"/>
    </source>
</evidence>
<evidence type="ECO:0000313" key="7">
    <source>
        <dbReference type="Proteomes" id="UP000258309"/>
    </source>
</evidence>
<accession>A0A3E2HL77</accession>
<protein>
    <recommendedName>
        <fullName evidence="5">Flavin reductase like domain-containing protein</fullName>
    </recommendedName>
</protein>
<dbReference type="GO" id="GO:0010181">
    <property type="term" value="F:FMN binding"/>
    <property type="evidence" value="ECO:0007669"/>
    <property type="project" value="InterPro"/>
</dbReference>
<dbReference type="AlphaFoldDB" id="A0A3E2HL77"/>
<gene>
    <name evidence="6" type="ORF">B7463_g2149</name>
</gene>
<dbReference type="InterPro" id="IPR012349">
    <property type="entry name" value="Split_barrel_FMN-bd"/>
</dbReference>
<dbReference type="EMBL" id="NCSJ02000024">
    <property type="protein sequence ID" value="RFU34149.1"/>
    <property type="molecule type" value="Genomic_DNA"/>
</dbReference>
<dbReference type="OMA" id="MECELYA"/>
<dbReference type="PANTHER" id="PTHR33798:SF5">
    <property type="entry name" value="FLAVIN REDUCTASE LIKE DOMAIN-CONTAINING PROTEIN"/>
    <property type="match status" value="1"/>
</dbReference>
<keyword evidence="3" id="KW-0288">FMN</keyword>
<comment type="similarity">
    <text evidence="4">Belongs to the flavoredoxin family.</text>
</comment>